<evidence type="ECO:0000313" key="2">
    <source>
        <dbReference type="Proteomes" id="UP000036923"/>
    </source>
</evidence>
<reference evidence="2" key="1">
    <citation type="submission" date="2015-07" db="EMBL/GenBank/DDBJ databases">
        <title>Near-Complete Genome Sequence of the Cellulolytic Bacterium Bacteroides (Pseudobacteroides) cellulosolvens ATCC 35603.</title>
        <authorList>
            <person name="Dassa B."/>
            <person name="Utturkar S.M."/>
            <person name="Klingeman D.M."/>
            <person name="Hurt R.A."/>
            <person name="Keller M."/>
            <person name="Xu J."/>
            <person name="Reddy Y.H.K."/>
            <person name="Borovok I."/>
            <person name="Grinberg I.R."/>
            <person name="Lamed R."/>
            <person name="Zhivin O."/>
            <person name="Bayer E.A."/>
            <person name="Brown S.D."/>
        </authorList>
    </citation>
    <scope>NUCLEOTIDE SEQUENCE [LARGE SCALE GENOMIC DNA]</scope>
    <source>
        <strain evidence="2">DSM 2933</strain>
    </source>
</reference>
<keyword evidence="2" id="KW-1185">Reference proteome</keyword>
<dbReference type="AlphaFoldDB" id="A0A0L6JNV5"/>
<proteinExistence type="predicted"/>
<protein>
    <submittedName>
        <fullName evidence="1">Uncharacterized protein</fullName>
    </submittedName>
</protein>
<comment type="caution">
    <text evidence="1">The sequence shown here is derived from an EMBL/GenBank/DDBJ whole genome shotgun (WGS) entry which is preliminary data.</text>
</comment>
<dbReference type="Proteomes" id="UP000036923">
    <property type="component" value="Unassembled WGS sequence"/>
</dbReference>
<name>A0A0L6JNV5_9FIRM</name>
<gene>
    <name evidence="1" type="ORF">Bccel_2317</name>
</gene>
<dbReference type="EMBL" id="LGTC01000001">
    <property type="protein sequence ID" value="KNY27052.1"/>
    <property type="molecule type" value="Genomic_DNA"/>
</dbReference>
<dbReference type="RefSeq" id="WP_276326150.1">
    <property type="nucleotide sequence ID" value="NZ_JQKC01000016.1"/>
</dbReference>
<sequence>MDKMKRALSNSEINYTVMDDEDYVYDEDDLDFIVEILAFD</sequence>
<evidence type="ECO:0000313" key="1">
    <source>
        <dbReference type="EMBL" id="KNY27052.1"/>
    </source>
</evidence>
<accession>A0A0L6JNV5</accession>
<organism evidence="1 2">
    <name type="scientific">Pseudobacteroides cellulosolvens ATCC 35603 = DSM 2933</name>
    <dbReference type="NCBI Taxonomy" id="398512"/>
    <lineage>
        <taxon>Bacteria</taxon>
        <taxon>Bacillati</taxon>
        <taxon>Bacillota</taxon>
        <taxon>Clostridia</taxon>
        <taxon>Eubacteriales</taxon>
        <taxon>Oscillospiraceae</taxon>
        <taxon>Pseudobacteroides</taxon>
    </lineage>
</organism>